<feature type="compositionally biased region" description="Basic and acidic residues" evidence="1">
    <location>
        <begin position="7"/>
        <end position="16"/>
    </location>
</feature>
<reference evidence="2 3" key="1">
    <citation type="submission" date="2020-08" db="EMBL/GenBank/DDBJ databases">
        <title>A Genomic Blueprint of the Chicken Gut Microbiome.</title>
        <authorList>
            <person name="Gilroy R."/>
            <person name="Ravi A."/>
            <person name="Getino M."/>
            <person name="Pursley I."/>
            <person name="Horton D.L."/>
            <person name="Alikhan N.-F."/>
            <person name="Baker D."/>
            <person name="Gharbi K."/>
            <person name="Hall N."/>
            <person name="Watson M."/>
            <person name="Adriaenssens E.M."/>
            <person name="Foster-Nyarko E."/>
            <person name="Jarju S."/>
            <person name="Secka A."/>
            <person name="Antonio M."/>
            <person name="Oren A."/>
            <person name="Chaudhuri R."/>
            <person name="La Ragione R.M."/>
            <person name="Hildebrand F."/>
            <person name="Pallen M.J."/>
        </authorList>
    </citation>
    <scope>NUCLEOTIDE SEQUENCE [LARGE SCALE GENOMIC DNA]</scope>
    <source>
        <strain evidence="2 3">Sa3CUA2</strain>
    </source>
</reference>
<feature type="compositionally biased region" description="Basic and acidic residues" evidence="1">
    <location>
        <begin position="68"/>
        <end position="78"/>
    </location>
</feature>
<organism evidence="2 3">
    <name type="scientific">Cellulomonas avistercoris</name>
    <dbReference type="NCBI Taxonomy" id="2762242"/>
    <lineage>
        <taxon>Bacteria</taxon>
        <taxon>Bacillati</taxon>
        <taxon>Actinomycetota</taxon>
        <taxon>Actinomycetes</taxon>
        <taxon>Micrococcales</taxon>
        <taxon>Cellulomonadaceae</taxon>
        <taxon>Cellulomonas</taxon>
    </lineage>
</organism>
<feature type="region of interest" description="Disordered" evidence="1">
    <location>
        <begin position="1"/>
        <end position="32"/>
    </location>
</feature>
<evidence type="ECO:0000313" key="2">
    <source>
        <dbReference type="EMBL" id="MBD7920071.1"/>
    </source>
</evidence>
<evidence type="ECO:0000313" key="3">
    <source>
        <dbReference type="Proteomes" id="UP000604241"/>
    </source>
</evidence>
<name>A0ABR8QIA5_9CELL</name>
<evidence type="ECO:0008006" key="4">
    <source>
        <dbReference type="Google" id="ProtNLM"/>
    </source>
</evidence>
<proteinExistence type="predicted"/>
<feature type="region of interest" description="Disordered" evidence="1">
    <location>
        <begin position="68"/>
        <end position="133"/>
    </location>
</feature>
<dbReference type="Proteomes" id="UP000604241">
    <property type="component" value="Unassembled WGS sequence"/>
</dbReference>
<protein>
    <recommendedName>
        <fullName evidence="4">Flagellar hook-length control protein-like C-terminal domain-containing protein</fullName>
    </recommendedName>
</protein>
<feature type="compositionally biased region" description="Low complexity" evidence="1">
    <location>
        <begin position="98"/>
        <end position="112"/>
    </location>
</feature>
<feature type="compositionally biased region" description="Low complexity" evidence="1">
    <location>
        <begin position="17"/>
        <end position="32"/>
    </location>
</feature>
<dbReference type="EMBL" id="JACSQV010000019">
    <property type="protein sequence ID" value="MBD7920071.1"/>
    <property type="molecule type" value="Genomic_DNA"/>
</dbReference>
<gene>
    <name evidence="2" type="ORF">H9657_17505</name>
</gene>
<feature type="compositionally biased region" description="Pro residues" evidence="1">
    <location>
        <begin position="124"/>
        <end position="133"/>
    </location>
</feature>
<sequence length="231" mass="22413">METVEPVVKDVTRTGTDKAATGADKAATGTETRATTVDGTALTATTVLDRDATDVTPIDAAAAIVRQARDTGEHRRELGPPPQRGAPGAETDPIDPGQQPAAAALSAVLSVPDAEPSARQTPWHPAPGPAGPQPEAPAVVTVTTYVAGGHVAVVAAAVTGAAPPQRAVATAAAVSLADRAAPGTGSVTPRAGPGAGPATGRSVVPVASAATTAATHVAGPAAPSCDLPNPA</sequence>
<keyword evidence="3" id="KW-1185">Reference proteome</keyword>
<accession>A0ABR8QIA5</accession>
<feature type="region of interest" description="Disordered" evidence="1">
    <location>
        <begin position="180"/>
        <end position="200"/>
    </location>
</feature>
<evidence type="ECO:0000256" key="1">
    <source>
        <dbReference type="SAM" id="MobiDB-lite"/>
    </source>
</evidence>
<comment type="caution">
    <text evidence="2">The sequence shown here is derived from an EMBL/GenBank/DDBJ whole genome shotgun (WGS) entry which is preliminary data.</text>
</comment>
<feature type="compositionally biased region" description="Low complexity" evidence="1">
    <location>
        <begin position="188"/>
        <end position="200"/>
    </location>
</feature>